<evidence type="ECO:0000256" key="5">
    <source>
        <dbReference type="SAM" id="MobiDB-lite"/>
    </source>
</evidence>
<dbReference type="Pfam" id="PF00589">
    <property type="entry name" value="Phage_integrase"/>
    <property type="match status" value="1"/>
</dbReference>
<dbReference type="InterPro" id="IPR002104">
    <property type="entry name" value="Integrase_catalytic"/>
</dbReference>
<gene>
    <name evidence="8" type="ORF">WCD74_11620</name>
</gene>
<dbReference type="Gene3D" id="1.10.150.130">
    <property type="match status" value="1"/>
</dbReference>
<proteinExistence type="inferred from homology"/>
<evidence type="ECO:0000259" key="7">
    <source>
        <dbReference type="PROSITE" id="PS51900"/>
    </source>
</evidence>
<evidence type="ECO:0000256" key="2">
    <source>
        <dbReference type="ARBA" id="ARBA00023125"/>
    </source>
</evidence>
<name>A0ABU8MND3_9PSEU</name>
<evidence type="ECO:0000256" key="4">
    <source>
        <dbReference type="PROSITE-ProRule" id="PRU01248"/>
    </source>
</evidence>
<feature type="domain" description="Tyr recombinase" evidence="6">
    <location>
        <begin position="203"/>
        <end position="428"/>
    </location>
</feature>
<dbReference type="EMBL" id="JBBEGN010000004">
    <property type="protein sequence ID" value="MEJ2868416.1"/>
    <property type="molecule type" value="Genomic_DNA"/>
</dbReference>
<evidence type="ECO:0000313" key="9">
    <source>
        <dbReference type="Proteomes" id="UP001385809"/>
    </source>
</evidence>
<dbReference type="PROSITE" id="PS51898">
    <property type="entry name" value="TYR_RECOMBINASE"/>
    <property type="match status" value="1"/>
</dbReference>
<reference evidence="8 9" key="1">
    <citation type="submission" date="2024-03" db="EMBL/GenBank/DDBJ databases">
        <title>Actinomycetospora sp. OC33-EN08, a novel actinomycete isolated from wild orchid (Aerides multiflora).</title>
        <authorList>
            <person name="Suriyachadkun C."/>
        </authorList>
    </citation>
    <scope>NUCLEOTIDE SEQUENCE [LARGE SCALE GENOMIC DNA]</scope>
    <source>
        <strain evidence="8 9">OC33-EN08</strain>
    </source>
</reference>
<dbReference type="PROSITE" id="PS51900">
    <property type="entry name" value="CB"/>
    <property type="match status" value="1"/>
</dbReference>
<evidence type="ECO:0000256" key="1">
    <source>
        <dbReference type="ARBA" id="ARBA00008857"/>
    </source>
</evidence>
<dbReference type="CDD" id="cd01189">
    <property type="entry name" value="INT_ICEBs1_C_like"/>
    <property type="match status" value="1"/>
</dbReference>
<dbReference type="InterPro" id="IPR013762">
    <property type="entry name" value="Integrase-like_cat_sf"/>
</dbReference>
<dbReference type="Gene3D" id="1.10.443.10">
    <property type="entry name" value="Intergrase catalytic core"/>
    <property type="match status" value="1"/>
</dbReference>
<evidence type="ECO:0000256" key="3">
    <source>
        <dbReference type="ARBA" id="ARBA00023172"/>
    </source>
</evidence>
<dbReference type="InterPro" id="IPR010998">
    <property type="entry name" value="Integrase_recombinase_N"/>
</dbReference>
<feature type="region of interest" description="Disordered" evidence="5">
    <location>
        <begin position="315"/>
        <end position="342"/>
    </location>
</feature>
<dbReference type="InterPro" id="IPR011010">
    <property type="entry name" value="DNA_brk_join_enz"/>
</dbReference>
<evidence type="ECO:0000313" key="8">
    <source>
        <dbReference type="EMBL" id="MEJ2868416.1"/>
    </source>
</evidence>
<dbReference type="InterPro" id="IPR050090">
    <property type="entry name" value="Tyrosine_recombinase_XerCD"/>
</dbReference>
<comment type="caution">
    <text evidence="8">The sequence shown here is derived from an EMBL/GenBank/DDBJ whole genome shotgun (WGS) entry which is preliminary data.</text>
</comment>
<dbReference type="InterPro" id="IPR044068">
    <property type="entry name" value="CB"/>
</dbReference>
<dbReference type="Proteomes" id="UP001385809">
    <property type="component" value="Unassembled WGS sequence"/>
</dbReference>
<dbReference type="PANTHER" id="PTHR30349">
    <property type="entry name" value="PHAGE INTEGRASE-RELATED"/>
    <property type="match status" value="1"/>
</dbReference>
<dbReference type="RefSeq" id="WP_337695000.1">
    <property type="nucleotide sequence ID" value="NZ_JBBEGN010000004.1"/>
</dbReference>
<dbReference type="SUPFAM" id="SSF56349">
    <property type="entry name" value="DNA breaking-rejoining enzymes"/>
    <property type="match status" value="1"/>
</dbReference>
<keyword evidence="3" id="KW-0233">DNA recombination</keyword>
<dbReference type="PANTHER" id="PTHR30349:SF64">
    <property type="entry name" value="PROPHAGE INTEGRASE INTD-RELATED"/>
    <property type="match status" value="1"/>
</dbReference>
<keyword evidence="2 4" id="KW-0238">DNA-binding</keyword>
<evidence type="ECO:0000259" key="6">
    <source>
        <dbReference type="PROSITE" id="PS51898"/>
    </source>
</evidence>
<organism evidence="8 9">
    <name type="scientific">Actinomycetospora aurantiaca</name>
    <dbReference type="NCBI Taxonomy" id="3129233"/>
    <lineage>
        <taxon>Bacteria</taxon>
        <taxon>Bacillati</taxon>
        <taxon>Actinomycetota</taxon>
        <taxon>Actinomycetes</taxon>
        <taxon>Pseudonocardiales</taxon>
        <taxon>Pseudonocardiaceae</taxon>
        <taxon>Actinomycetospora</taxon>
    </lineage>
</organism>
<keyword evidence="9" id="KW-1185">Reference proteome</keyword>
<feature type="domain" description="Core-binding (CB)" evidence="7">
    <location>
        <begin position="91"/>
        <end position="178"/>
    </location>
</feature>
<protein>
    <submittedName>
        <fullName evidence="8">Site-specific integrase</fullName>
    </submittedName>
</protein>
<comment type="similarity">
    <text evidence="1">Belongs to the 'phage' integrase family.</text>
</comment>
<sequence>MAYVQERKKDGRVVAYKVRGKVPKVHAKDADDGSYRAGDPVRDARGRVEMRDVLYGTFKPDQKAAAEKHRKKVDGELITTGRTLDQAAGRETFGTFAADWIEAKRSAVANGRMKERTADDYADLLRRYVLPEFAARPVGSITAHDAEKFHAALVRRGLRPSTVKHGYDVFRWVLKYAARRNALGENVAEGIDTSGHAASGYTFEGTPLSSMQVAAVVAAVGERSEVYALAVRFLASTGLRAAEFAGLNVGDVRMVARAGGGVRGSVRVVRTRTWKAGECIEGTPKSKKSRRTVPLPAGLVRDLVAYLENAHPAGTDPDAPLFPGRVESRGGAKRKGPRGTHAPVVLDWSRPVNPSSLYRSIVLPAYRAAGVPEGTRLHDLRHTYATLQLMAGEPYQKVSKWLGHASFVVTLTVYAHWIEDDEEESTLDIGAPTPSVASAQLARGNAANRSDHDNVIPLLAAR</sequence>
<accession>A0ABU8MND3</accession>